<dbReference type="AlphaFoldDB" id="A0A381VRP1"/>
<protein>
    <submittedName>
        <fullName evidence="1">Uncharacterized protein</fullName>
    </submittedName>
</protein>
<proteinExistence type="predicted"/>
<evidence type="ECO:0000313" key="1">
    <source>
        <dbReference type="EMBL" id="SVA42990.1"/>
    </source>
</evidence>
<feature type="non-terminal residue" evidence="1">
    <location>
        <position position="1"/>
    </location>
</feature>
<reference evidence="1" key="1">
    <citation type="submission" date="2018-05" db="EMBL/GenBank/DDBJ databases">
        <authorList>
            <person name="Lanie J.A."/>
            <person name="Ng W.-L."/>
            <person name="Kazmierczak K.M."/>
            <person name="Andrzejewski T.M."/>
            <person name="Davidsen T.M."/>
            <person name="Wayne K.J."/>
            <person name="Tettelin H."/>
            <person name="Glass J.I."/>
            <person name="Rusch D."/>
            <person name="Podicherti R."/>
            <person name="Tsui H.-C.T."/>
            <person name="Winkler M.E."/>
        </authorList>
    </citation>
    <scope>NUCLEOTIDE SEQUENCE</scope>
</reference>
<accession>A0A381VRP1</accession>
<dbReference type="EMBL" id="UINC01009592">
    <property type="protein sequence ID" value="SVA42990.1"/>
    <property type="molecule type" value="Genomic_DNA"/>
</dbReference>
<organism evidence="1">
    <name type="scientific">marine metagenome</name>
    <dbReference type="NCBI Taxonomy" id="408172"/>
    <lineage>
        <taxon>unclassified sequences</taxon>
        <taxon>metagenomes</taxon>
        <taxon>ecological metagenomes</taxon>
    </lineage>
</organism>
<name>A0A381VRP1_9ZZZZ</name>
<gene>
    <name evidence="1" type="ORF">METZ01_LOCUS95844</name>
</gene>
<sequence length="29" mass="3448">VVTRFVRRNNATCHSRDTVVEQRRTTICE</sequence>